<comment type="caution">
    <text evidence="2">The sequence shown here is derived from an EMBL/GenBank/DDBJ whole genome shotgun (WGS) entry which is preliminary data.</text>
</comment>
<sequence length="345" mass="37451">MNGRSGHANVGRLLMSGSERLPLGVELPGIIQSYAFVAASAWHDTDTSLALQDLEAWAATLGSSLDTAAQLLDTAPDLPRFRASVIRDGEHQFTSEQAMVAIGSGVGSIMPWKADMTCYDIEVLSLIHHSHITVGLSCAQLGAARQGATHPSKLPSERRPWHTTDARHLRFSTARLMLRFARLTPGARLLDFCGGSGTIALEAACEFRDLHVVSADKSGKACRLAEANLAVARAEHLLAEGSQVKIVRKSIEEWRRHRFESSSHAFDLVISELPFGVSLRRVDSSLLIQALNAVLHPEGCAALICPQEQAAELQNALTEQHWKVHQCEGNVGGVPVQFLYAERSS</sequence>
<proteinExistence type="predicted"/>
<dbReference type="CDD" id="cd02440">
    <property type="entry name" value="AdoMet_MTases"/>
    <property type="match status" value="1"/>
</dbReference>
<evidence type="ECO:0000259" key="1">
    <source>
        <dbReference type="Pfam" id="PF01170"/>
    </source>
</evidence>
<reference evidence="2 3" key="1">
    <citation type="submission" date="2024-02" db="EMBL/GenBank/DDBJ databases">
        <authorList>
            <person name="Chen Y."/>
            <person name="Shah S."/>
            <person name="Dougan E. K."/>
            <person name="Thang M."/>
            <person name="Chan C."/>
        </authorList>
    </citation>
    <scope>NUCLEOTIDE SEQUENCE [LARGE SCALE GENOMIC DNA]</scope>
</reference>
<gene>
    <name evidence="2" type="ORF">CCMP2556_LOCUS53318</name>
</gene>
<name>A0ABP0ST50_9DINO</name>
<dbReference type="EMBL" id="CAXAMN010028139">
    <property type="protein sequence ID" value="CAK9115365.1"/>
    <property type="molecule type" value="Genomic_DNA"/>
</dbReference>
<dbReference type="Gene3D" id="3.30.2130.30">
    <property type="match status" value="1"/>
</dbReference>
<organism evidence="2 3">
    <name type="scientific">Durusdinium trenchii</name>
    <dbReference type="NCBI Taxonomy" id="1381693"/>
    <lineage>
        <taxon>Eukaryota</taxon>
        <taxon>Sar</taxon>
        <taxon>Alveolata</taxon>
        <taxon>Dinophyceae</taxon>
        <taxon>Suessiales</taxon>
        <taxon>Symbiodiniaceae</taxon>
        <taxon>Durusdinium</taxon>
    </lineage>
</organism>
<protein>
    <recommendedName>
        <fullName evidence="1">Ribosomal RNA large subunit methyltransferase K/L-like methyltransferase domain-containing protein</fullName>
    </recommendedName>
</protein>
<keyword evidence="3" id="KW-1185">Reference proteome</keyword>
<evidence type="ECO:0000313" key="2">
    <source>
        <dbReference type="EMBL" id="CAK9115365.1"/>
    </source>
</evidence>
<feature type="domain" description="Ribosomal RNA large subunit methyltransferase K/L-like methyltransferase" evidence="1">
    <location>
        <begin position="168"/>
        <end position="325"/>
    </location>
</feature>
<dbReference type="Pfam" id="PF01170">
    <property type="entry name" value="UPF0020"/>
    <property type="match status" value="1"/>
</dbReference>
<dbReference type="SUPFAM" id="SSF143437">
    <property type="entry name" value="THUMP domain-like"/>
    <property type="match status" value="1"/>
</dbReference>
<dbReference type="PANTHER" id="PTHR14911:SF13">
    <property type="entry name" value="TRNA (GUANINE(6)-N2)-METHYLTRANSFERASE THUMP3"/>
    <property type="match status" value="1"/>
</dbReference>
<accession>A0ABP0ST50</accession>
<dbReference type="SUPFAM" id="SSF53335">
    <property type="entry name" value="S-adenosyl-L-methionine-dependent methyltransferases"/>
    <property type="match status" value="1"/>
</dbReference>
<evidence type="ECO:0000313" key="3">
    <source>
        <dbReference type="Proteomes" id="UP001642484"/>
    </source>
</evidence>
<dbReference type="InterPro" id="IPR029063">
    <property type="entry name" value="SAM-dependent_MTases_sf"/>
</dbReference>
<dbReference type="PANTHER" id="PTHR14911">
    <property type="entry name" value="THUMP DOMAIN-CONTAINING"/>
    <property type="match status" value="1"/>
</dbReference>
<dbReference type="Proteomes" id="UP001642484">
    <property type="component" value="Unassembled WGS sequence"/>
</dbReference>
<dbReference type="InterPro" id="IPR000241">
    <property type="entry name" value="RlmKL-like_Mtase"/>
</dbReference>
<dbReference type="Gene3D" id="3.40.50.150">
    <property type="entry name" value="Vaccinia Virus protein VP39"/>
    <property type="match status" value="1"/>
</dbReference>